<dbReference type="InterPro" id="IPR013249">
    <property type="entry name" value="RNA_pol_sigma70_r4_t2"/>
</dbReference>
<dbReference type="InterPro" id="IPR013325">
    <property type="entry name" value="RNA_pol_sigma_r2"/>
</dbReference>
<dbReference type="PANTHER" id="PTHR43133">
    <property type="entry name" value="RNA POLYMERASE ECF-TYPE SIGMA FACTO"/>
    <property type="match status" value="1"/>
</dbReference>
<evidence type="ECO:0000259" key="5">
    <source>
        <dbReference type="Pfam" id="PF04542"/>
    </source>
</evidence>
<feature type="domain" description="RNA polymerase sigma-70 region 2" evidence="5">
    <location>
        <begin position="30"/>
        <end position="92"/>
    </location>
</feature>
<dbReference type="Gene3D" id="1.10.10.10">
    <property type="entry name" value="Winged helix-like DNA-binding domain superfamily/Winged helix DNA-binding domain"/>
    <property type="match status" value="1"/>
</dbReference>
<accession>A0ABR7E447</accession>
<comment type="caution">
    <text evidence="7">The sequence shown here is derived from an EMBL/GenBank/DDBJ whole genome shotgun (WGS) entry which is preliminary data.</text>
</comment>
<dbReference type="Gene3D" id="1.10.1740.10">
    <property type="match status" value="1"/>
</dbReference>
<proteinExistence type="inferred from homology"/>
<dbReference type="InterPro" id="IPR014284">
    <property type="entry name" value="RNA_pol_sigma-70_dom"/>
</dbReference>
<keyword evidence="3" id="KW-0731">Sigma factor</keyword>
<comment type="similarity">
    <text evidence="1">Belongs to the sigma-70 factor family. ECF subfamily.</text>
</comment>
<keyword evidence="2" id="KW-0805">Transcription regulation</keyword>
<dbReference type="PANTHER" id="PTHR43133:SF46">
    <property type="entry name" value="RNA POLYMERASE SIGMA-70 FACTOR ECF SUBFAMILY"/>
    <property type="match status" value="1"/>
</dbReference>
<dbReference type="InterPro" id="IPR007627">
    <property type="entry name" value="RNA_pol_sigma70_r2"/>
</dbReference>
<evidence type="ECO:0000313" key="8">
    <source>
        <dbReference type="Proteomes" id="UP000644010"/>
    </source>
</evidence>
<dbReference type="SUPFAM" id="SSF88946">
    <property type="entry name" value="Sigma2 domain of RNA polymerase sigma factors"/>
    <property type="match status" value="1"/>
</dbReference>
<organism evidence="7 8">
    <name type="scientific">Parabacteroides segnis</name>
    <dbReference type="NCBI Taxonomy" id="2763058"/>
    <lineage>
        <taxon>Bacteria</taxon>
        <taxon>Pseudomonadati</taxon>
        <taxon>Bacteroidota</taxon>
        <taxon>Bacteroidia</taxon>
        <taxon>Bacteroidales</taxon>
        <taxon>Tannerellaceae</taxon>
        <taxon>Parabacteroides</taxon>
    </lineage>
</organism>
<gene>
    <name evidence="7" type="ORF">H8S77_16705</name>
</gene>
<dbReference type="NCBIfam" id="TIGR02937">
    <property type="entry name" value="sigma70-ECF"/>
    <property type="match status" value="1"/>
</dbReference>
<evidence type="ECO:0000256" key="2">
    <source>
        <dbReference type="ARBA" id="ARBA00023015"/>
    </source>
</evidence>
<evidence type="ECO:0000259" key="6">
    <source>
        <dbReference type="Pfam" id="PF08281"/>
    </source>
</evidence>
<reference evidence="7 8" key="1">
    <citation type="submission" date="2020-08" db="EMBL/GenBank/DDBJ databases">
        <title>Genome public.</title>
        <authorList>
            <person name="Liu C."/>
            <person name="Sun Q."/>
        </authorList>
    </citation>
    <scope>NUCLEOTIDE SEQUENCE [LARGE SCALE GENOMIC DNA]</scope>
    <source>
        <strain evidence="7 8">BX2</strain>
    </source>
</reference>
<evidence type="ECO:0000256" key="1">
    <source>
        <dbReference type="ARBA" id="ARBA00010641"/>
    </source>
</evidence>
<dbReference type="InterPro" id="IPR039425">
    <property type="entry name" value="RNA_pol_sigma-70-like"/>
</dbReference>
<dbReference type="InterPro" id="IPR036388">
    <property type="entry name" value="WH-like_DNA-bd_sf"/>
</dbReference>
<protein>
    <submittedName>
        <fullName evidence="7">Sigma-70 family RNA polymerase sigma factor</fullName>
    </submittedName>
</protein>
<keyword evidence="8" id="KW-1185">Reference proteome</keyword>
<feature type="domain" description="RNA polymerase sigma factor 70 region 4 type 2" evidence="6">
    <location>
        <begin position="129"/>
        <end position="172"/>
    </location>
</feature>
<dbReference type="EMBL" id="JACOOI010000019">
    <property type="protein sequence ID" value="MBC5644520.1"/>
    <property type="molecule type" value="Genomic_DNA"/>
</dbReference>
<keyword evidence="4" id="KW-0804">Transcription</keyword>
<sequence>MRDIYFISEVMLIRIASGDRDAFRSFYDIIYPQVYRFIHYFLPNKADCEEVVSDVFFIFWKERNSLLDIKDLKAWIYIVCRNEAYHYLKQKEKNSNISIDDMPVELLIDRNNVEGEMIEEEMLDVYNGAVSELPERCKLVFLMIREERLKHKEVARILSITEGTVEQQMNIAIRKIVETVRKYYPSLSFNDKKSEKRKYLYR</sequence>
<dbReference type="InterPro" id="IPR013324">
    <property type="entry name" value="RNA_pol_sigma_r3/r4-like"/>
</dbReference>
<dbReference type="SUPFAM" id="SSF88659">
    <property type="entry name" value="Sigma3 and sigma4 domains of RNA polymerase sigma factors"/>
    <property type="match status" value="1"/>
</dbReference>
<dbReference type="Pfam" id="PF04542">
    <property type="entry name" value="Sigma70_r2"/>
    <property type="match status" value="1"/>
</dbReference>
<name>A0ABR7E447_9BACT</name>
<evidence type="ECO:0000313" key="7">
    <source>
        <dbReference type="EMBL" id="MBC5644520.1"/>
    </source>
</evidence>
<evidence type="ECO:0000256" key="4">
    <source>
        <dbReference type="ARBA" id="ARBA00023163"/>
    </source>
</evidence>
<dbReference type="Proteomes" id="UP000644010">
    <property type="component" value="Unassembled WGS sequence"/>
</dbReference>
<evidence type="ECO:0000256" key="3">
    <source>
        <dbReference type="ARBA" id="ARBA00023082"/>
    </source>
</evidence>
<dbReference type="Pfam" id="PF08281">
    <property type="entry name" value="Sigma70_r4_2"/>
    <property type="match status" value="1"/>
</dbReference>